<dbReference type="PaxDb" id="166486-ERS852572_02758"/>
<dbReference type="STRING" id="166486.ERS852572_02758"/>
<dbReference type="Pfam" id="PF00905">
    <property type="entry name" value="Transpeptidase"/>
    <property type="match status" value="1"/>
</dbReference>
<dbReference type="PROSITE" id="PS51257">
    <property type="entry name" value="PROKAR_LIPOPROTEIN"/>
    <property type="match status" value="1"/>
</dbReference>
<protein>
    <recommendedName>
        <fullName evidence="3">beta-lactamase</fullName>
        <ecNumber evidence="3">3.5.2.6</ecNumber>
    </recommendedName>
</protein>
<dbReference type="InterPro" id="IPR012338">
    <property type="entry name" value="Beta-lactam/transpept-like"/>
</dbReference>
<dbReference type="AlphaFoldDB" id="A0A173V9A3"/>
<dbReference type="GO" id="GO:0046677">
    <property type="term" value="P:response to antibiotic"/>
    <property type="evidence" value="ECO:0007669"/>
    <property type="project" value="UniProtKB-KW"/>
</dbReference>
<reference evidence="10 11" key="1">
    <citation type="submission" date="2015-09" db="EMBL/GenBank/DDBJ databases">
        <authorList>
            <consortium name="Pathogen Informatics"/>
        </authorList>
    </citation>
    <scope>NUCLEOTIDE SEQUENCE [LARGE SCALE GENOMIC DNA]</scope>
    <source>
        <strain evidence="10 11">2789STDY5834960</strain>
    </source>
</reference>
<evidence type="ECO:0000259" key="9">
    <source>
        <dbReference type="Pfam" id="PF00905"/>
    </source>
</evidence>
<dbReference type="GO" id="GO:0008800">
    <property type="term" value="F:beta-lactamase activity"/>
    <property type="evidence" value="ECO:0007669"/>
    <property type="project" value="UniProtKB-EC"/>
</dbReference>
<evidence type="ECO:0000256" key="3">
    <source>
        <dbReference type="ARBA" id="ARBA00012865"/>
    </source>
</evidence>
<sequence length="306" mass="34496">MKLKRCMIMGITACLIIGSMSGCSSKENGNSQSNQKEQTIQTNQTEEEISENEDVKNEEELQPTTVTVDYAEAFQSIQGCAVILNSENNTYTFYNEDKCRTRVSPNSSFKVISALIGIHNQVITSEDSKMEYDGMNYPVDAWNADLRLEDAFRSSCIWYFRKVIDEVGQETIQEELNKLDYGNCDISEWSGSGVNSFPELNGFWIESSLMISPIEQVEVLHKIMEGETIYTKSEIEILKSIMLLEASDSKKIYGKTGTGTDGTAWFIGFVEKENTNIYFAIYLDDDSSNEISGIKAQEIAFNILEE</sequence>
<evidence type="ECO:0000256" key="6">
    <source>
        <dbReference type="ARBA" id="ARBA00023251"/>
    </source>
</evidence>
<dbReference type="EMBL" id="CYXZ01000022">
    <property type="protein sequence ID" value="CUN23949.1"/>
    <property type="molecule type" value="Genomic_DNA"/>
</dbReference>
<feature type="signal peptide" evidence="8">
    <location>
        <begin position="1"/>
        <end position="25"/>
    </location>
</feature>
<dbReference type="SUPFAM" id="SSF56601">
    <property type="entry name" value="beta-lactamase/transpeptidase-like"/>
    <property type="match status" value="1"/>
</dbReference>
<comment type="catalytic activity">
    <reaction evidence="1">
        <text>a beta-lactam + H2O = a substituted beta-amino acid</text>
        <dbReference type="Rhea" id="RHEA:20401"/>
        <dbReference type="ChEBI" id="CHEBI:15377"/>
        <dbReference type="ChEBI" id="CHEBI:35627"/>
        <dbReference type="ChEBI" id="CHEBI:140347"/>
        <dbReference type="EC" id="3.5.2.6"/>
    </reaction>
</comment>
<evidence type="ECO:0000256" key="1">
    <source>
        <dbReference type="ARBA" id="ARBA00001526"/>
    </source>
</evidence>
<dbReference type="GO" id="GO:0005886">
    <property type="term" value="C:plasma membrane"/>
    <property type="evidence" value="ECO:0007669"/>
    <property type="project" value="TreeGrafter"/>
</dbReference>
<dbReference type="Proteomes" id="UP000095350">
    <property type="component" value="Unassembled WGS sequence"/>
</dbReference>
<dbReference type="PANTHER" id="PTHR30627:SF6">
    <property type="entry name" value="BETA-LACTAMASE YBXI-RELATED"/>
    <property type="match status" value="1"/>
</dbReference>
<dbReference type="Gene3D" id="3.40.710.10">
    <property type="entry name" value="DD-peptidase/beta-lactamase superfamily"/>
    <property type="match status" value="1"/>
</dbReference>
<dbReference type="GO" id="GO:0008658">
    <property type="term" value="F:penicillin binding"/>
    <property type="evidence" value="ECO:0007669"/>
    <property type="project" value="InterPro"/>
</dbReference>
<evidence type="ECO:0000256" key="2">
    <source>
        <dbReference type="ARBA" id="ARBA00007898"/>
    </source>
</evidence>
<dbReference type="GO" id="GO:0071555">
    <property type="term" value="P:cell wall organization"/>
    <property type="evidence" value="ECO:0007669"/>
    <property type="project" value="TreeGrafter"/>
</dbReference>
<dbReference type="PANTHER" id="PTHR30627">
    <property type="entry name" value="PEPTIDOGLYCAN D,D-TRANSPEPTIDASE"/>
    <property type="match status" value="1"/>
</dbReference>
<evidence type="ECO:0000313" key="10">
    <source>
        <dbReference type="EMBL" id="CUN23949.1"/>
    </source>
</evidence>
<dbReference type="InterPro" id="IPR001460">
    <property type="entry name" value="PCN-bd_Tpept"/>
</dbReference>
<evidence type="ECO:0000256" key="4">
    <source>
        <dbReference type="ARBA" id="ARBA00022729"/>
    </source>
</evidence>
<proteinExistence type="inferred from homology"/>
<keyword evidence="4 8" id="KW-0732">Signal</keyword>
<evidence type="ECO:0000256" key="7">
    <source>
        <dbReference type="SAM" id="MobiDB-lite"/>
    </source>
</evidence>
<comment type="similarity">
    <text evidence="2">Belongs to the class-D beta-lactamase family.</text>
</comment>
<keyword evidence="5" id="KW-0378">Hydrolase</keyword>
<evidence type="ECO:0000313" key="11">
    <source>
        <dbReference type="Proteomes" id="UP000095350"/>
    </source>
</evidence>
<evidence type="ECO:0000256" key="8">
    <source>
        <dbReference type="SAM" id="SignalP"/>
    </source>
</evidence>
<name>A0A173V9A3_9FIRM</name>
<accession>A0A173V9A3</accession>
<organism evidence="10 11">
    <name type="scientific">Roseburia intestinalis</name>
    <dbReference type="NCBI Taxonomy" id="166486"/>
    <lineage>
        <taxon>Bacteria</taxon>
        <taxon>Bacillati</taxon>
        <taxon>Bacillota</taxon>
        <taxon>Clostridia</taxon>
        <taxon>Lachnospirales</taxon>
        <taxon>Lachnospiraceae</taxon>
        <taxon>Roseburia</taxon>
    </lineage>
</organism>
<feature type="region of interest" description="Disordered" evidence="7">
    <location>
        <begin position="26"/>
        <end position="61"/>
    </location>
</feature>
<feature type="compositionally biased region" description="Low complexity" evidence="7">
    <location>
        <begin position="34"/>
        <end position="44"/>
    </location>
</feature>
<evidence type="ECO:0000256" key="5">
    <source>
        <dbReference type="ARBA" id="ARBA00022801"/>
    </source>
</evidence>
<feature type="chain" id="PRO_5008013639" description="beta-lactamase" evidence="8">
    <location>
        <begin position="26"/>
        <end position="306"/>
    </location>
</feature>
<feature type="domain" description="Penicillin-binding protein transpeptidase" evidence="9">
    <location>
        <begin position="86"/>
        <end position="305"/>
    </location>
</feature>
<gene>
    <name evidence="10" type="primary">blaR1_2</name>
    <name evidence="10" type="ORF">ERS852572_02758</name>
</gene>
<dbReference type="InterPro" id="IPR050515">
    <property type="entry name" value="Beta-lactam/transpept"/>
</dbReference>
<keyword evidence="6" id="KW-0046">Antibiotic resistance</keyword>
<dbReference type="EC" id="3.5.2.6" evidence="3"/>
<dbReference type="RefSeq" id="WP_022113188.1">
    <property type="nucleotide sequence ID" value="NZ_CABIYH010000022.1"/>
</dbReference>